<evidence type="ECO:0000313" key="7">
    <source>
        <dbReference type="Proteomes" id="UP000029121"/>
    </source>
</evidence>
<keyword evidence="3" id="KW-0804">Transcription</keyword>
<keyword evidence="7" id="KW-1185">Reference proteome</keyword>
<organism evidence="6 7">
    <name type="scientific">Capsella rubella</name>
    <dbReference type="NCBI Taxonomy" id="81985"/>
    <lineage>
        <taxon>Eukaryota</taxon>
        <taxon>Viridiplantae</taxon>
        <taxon>Streptophyta</taxon>
        <taxon>Embryophyta</taxon>
        <taxon>Tracheophyta</taxon>
        <taxon>Spermatophyta</taxon>
        <taxon>Magnoliopsida</taxon>
        <taxon>eudicotyledons</taxon>
        <taxon>Gunneridae</taxon>
        <taxon>Pentapetalae</taxon>
        <taxon>rosids</taxon>
        <taxon>malvids</taxon>
        <taxon>Brassicales</taxon>
        <taxon>Brassicaceae</taxon>
        <taxon>Camelineae</taxon>
        <taxon>Capsella</taxon>
    </lineage>
</organism>
<proteinExistence type="predicted"/>
<keyword evidence="2" id="KW-0238">DNA-binding</keyword>
<keyword evidence="1" id="KW-0805">Transcription regulation</keyword>
<evidence type="ECO:0000256" key="3">
    <source>
        <dbReference type="ARBA" id="ARBA00023163"/>
    </source>
</evidence>
<accession>R0GIC3</accession>
<keyword evidence="4" id="KW-0539">Nucleus</keyword>
<dbReference type="InterPro" id="IPR003441">
    <property type="entry name" value="NAC-dom"/>
</dbReference>
<dbReference type="Proteomes" id="UP000029121">
    <property type="component" value="Unassembled WGS sequence"/>
</dbReference>
<dbReference type="STRING" id="81985.R0GIC3"/>
<dbReference type="KEGG" id="crb:17874264"/>
<dbReference type="Pfam" id="PF02365">
    <property type="entry name" value="NAM"/>
    <property type="match status" value="2"/>
</dbReference>
<gene>
    <name evidence="6" type="ORF">CARUB_v10008035mg</name>
</gene>
<dbReference type="SUPFAM" id="SSF101941">
    <property type="entry name" value="NAC domain"/>
    <property type="match status" value="2"/>
</dbReference>
<sequence>MEEDDLIEAEDEATYRLIMEELIRAEDDMLIVEELIKAEDELIRAEDEVLLSRYLKRMVVNGDSWHQQFIKDVDVFNKNPYEEFDSESPTFVIVKPRTEDCGKTDGCESGCWRIIGRDKLIKSEKTGKVLGFKKILKFCVQRKPREYKRSWVMEEFRLTNNLNKKQDHVICKIRLLFEAETSSLLAKHFSYLPTTKAVPVPANLLLPAYGFKSTYPQMDDESYVLMIPDSEGNSWPSYVTNNVYRLDPWKLVDIHDQMFLNFGTCFFTNGTCGVTDVCDNGYWRILHPDRLVRSKSGEPIGFKKVFQYYETKKQRYVCEGEDHKVTWTIEEYRLVEMVMKNKVLCVIKLTIDDN</sequence>
<dbReference type="PANTHER" id="PTHR31124:SF7">
    <property type="entry name" value="APICAL MERISTEM FORMATION PROTEIN-RELATED"/>
    <property type="match status" value="1"/>
</dbReference>
<dbReference type="AlphaFoldDB" id="R0GIC3"/>
<dbReference type="GO" id="GO:0003677">
    <property type="term" value="F:DNA binding"/>
    <property type="evidence" value="ECO:0007669"/>
    <property type="project" value="UniProtKB-KW"/>
</dbReference>
<dbReference type="PANTHER" id="PTHR31124">
    <property type="entry name" value="APICAL MERISTEM FORMATION PROTEIN-RELATED-RELATED"/>
    <property type="match status" value="1"/>
</dbReference>
<name>R0GIC3_9BRAS</name>
<evidence type="ECO:0000256" key="2">
    <source>
        <dbReference type="ARBA" id="ARBA00023125"/>
    </source>
</evidence>
<feature type="domain" description="NAC" evidence="5">
    <location>
        <begin position="205"/>
        <end position="350"/>
    </location>
</feature>
<evidence type="ECO:0000256" key="4">
    <source>
        <dbReference type="ARBA" id="ARBA00023242"/>
    </source>
</evidence>
<evidence type="ECO:0000259" key="5">
    <source>
        <dbReference type="PROSITE" id="PS51005"/>
    </source>
</evidence>
<dbReference type="InterPro" id="IPR036093">
    <property type="entry name" value="NAC_dom_sf"/>
</dbReference>
<evidence type="ECO:0000256" key="1">
    <source>
        <dbReference type="ARBA" id="ARBA00023015"/>
    </source>
</evidence>
<dbReference type="GO" id="GO:0006355">
    <property type="term" value="P:regulation of DNA-templated transcription"/>
    <property type="evidence" value="ECO:0007669"/>
    <property type="project" value="InterPro"/>
</dbReference>
<dbReference type="Gene3D" id="2.170.150.80">
    <property type="entry name" value="NAC domain"/>
    <property type="match status" value="2"/>
</dbReference>
<evidence type="ECO:0000313" key="6">
    <source>
        <dbReference type="EMBL" id="EOA12030.1"/>
    </source>
</evidence>
<dbReference type="EMBL" id="KB870970">
    <property type="protein sequence ID" value="EOA12030.1"/>
    <property type="molecule type" value="Genomic_DNA"/>
</dbReference>
<dbReference type="OrthoDB" id="1059150at2759"/>
<dbReference type="PROSITE" id="PS51005">
    <property type="entry name" value="NAC"/>
    <property type="match status" value="2"/>
</dbReference>
<protein>
    <recommendedName>
        <fullName evidence="5">NAC domain-containing protein</fullName>
    </recommendedName>
</protein>
<reference evidence="7" key="1">
    <citation type="journal article" date="2013" name="Nat. Genet.">
        <title>The Capsella rubella genome and the genomic consequences of rapid mating system evolution.</title>
        <authorList>
            <person name="Slotte T."/>
            <person name="Hazzouri K.M."/>
            <person name="Agren J.A."/>
            <person name="Koenig D."/>
            <person name="Maumus F."/>
            <person name="Guo Y.L."/>
            <person name="Steige K."/>
            <person name="Platts A.E."/>
            <person name="Escobar J.S."/>
            <person name="Newman L.K."/>
            <person name="Wang W."/>
            <person name="Mandakova T."/>
            <person name="Vello E."/>
            <person name="Smith L.M."/>
            <person name="Henz S.R."/>
            <person name="Steffen J."/>
            <person name="Takuno S."/>
            <person name="Brandvain Y."/>
            <person name="Coop G."/>
            <person name="Andolfatto P."/>
            <person name="Hu T.T."/>
            <person name="Blanchette M."/>
            <person name="Clark R.M."/>
            <person name="Quesneville H."/>
            <person name="Nordborg M."/>
            <person name="Gaut B.S."/>
            <person name="Lysak M.A."/>
            <person name="Jenkins J."/>
            <person name="Grimwood J."/>
            <person name="Chapman J."/>
            <person name="Prochnik S."/>
            <person name="Shu S."/>
            <person name="Rokhsar D."/>
            <person name="Schmutz J."/>
            <person name="Weigel D."/>
            <person name="Wright S.I."/>
        </authorList>
    </citation>
    <scope>NUCLEOTIDE SEQUENCE [LARGE SCALE GENOMIC DNA]</scope>
    <source>
        <strain evidence="7">cv. Monte Gargano</strain>
    </source>
</reference>
<feature type="domain" description="NAC" evidence="5">
    <location>
        <begin position="37"/>
        <end position="176"/>
    </location>
</feature>